<evidence type="ECO:0000256" key="1">
    <source>
        <dbReference type="SAM" id="MobiDB-lite"/>
    </source>
</evidence>
<dbReference type="EMBL" id="SRRH01000238">
    <property type="protein sequence ID" value="KAG6293641.1"/>
    <property type="molecule type" value="Genomic_DNA"/>
</dbReference>
<protein>
    <submittedName>
        <fullName evidence="2">Uncharacterized protein</fullName>
    </submittedName>
</protein>
<organism evidence="2 3">
    <name type="scientific">Claviceps aff. purpurea</name>
    <dbReference type="NCBI Taxonomy" id="1967640"/>
    <lineage>
        <taxon>Eukaryota</taxon>
        <taxon>Fungi</taxon>
        <taxon>Dikarya</taxon>
        <taxon>Ascomycota</taxon>
        <taxon>Pezizomycotina</taxon>
        <taxon>Sordariomycetes</taxon>
        <taxon>Hypocreomycetidae</taxon>
        <taxon>Hypocreales</taxon>
        <taxon>Clavicipitaceae</taxon>
        <taxon>Claviceps</taxon>
    </lineage>
</organism>
<comment type="caution">
    <text evidence="2">The sequence shown here is derived from an EMBL/GenBank/DDBJ whole genome shotgun (WGS) entry which is preliminary data.</text>
</comment>
<keyword evidence="3" id="KW-1185">Reference proteome</keyword>
<feature type="region of interest" description="Disordered" evidence="1">
    <location>
        <begin position="1"/>
        <end position="20"/>
    </location>
</feature>
<proteinExistence type="predicted"/>
<dbReference type="Proteomes" id="UP000707071">
    <property type="component" value="Unassembled WGS sequence"/>
</dbReference>
<accession>A0A9P7QF41</accession>
<evidence type="ECO:0000313" key="3">
    <source>
        <dbReference type="Proteomes" id="UP000707071"/>
    </source>
</evidence>
<evidence type="ECO:0000313" key="2">
    <source>
        <dbReference type="EMBL" id="KAG6293641.1"/>
    </source>
</evidence>
<gene>
    <name evidence="2" type="ORF">E4U09_002886</name>
</gene>
<sequence length="203" mass="22936">MTSKRETSGRSQSHTRKLVDGFESSRANTLSKLMSFERMAEDMISSGEVELEDVEALRTSLSGAWSYYVASQQLAIELGNRTPHYNLPLDLIKESYSRVVQHPLSDQSRNVGWLILNKMKEDGLIAAFADTCARKPEMWEGEKVGLDAVPCLASHLETEWNAAVESILEYWDRQTTQVVTPTDELEYRSSPRLCGDTDNRESL</sequence>
<name>A0A9P7QF41_9HYPO</name>
<reference evidence="2 3" key="1">
    <citation type="journal article" date="2020" name="bioRxiv">
        <title>Whole genome comparisons of ergot fungi reveals the divergence and evolution of species within the genus Claviceps are the result of varying mechanisms driving genome evolution and host range expansion.</title>
        <authorList>
            <person name="Wyka S.A."/>
            <person name="Mondo S.J."/>
            <person name="Liu M."/>
            <person name="Dettman J."/>
            <person name="Nalam V."/>
            <person name="Broders K.D."/>
        </authorList>
    </citation>
    <scope>NUCLEOTIDE SEQUENCE [LARGE SCALE GENOMIC DNA]</scope>
    <source>
        <strain evidence="2 3">Clav52</strain>
    </source>
</reference>
<dbReference type="AlphaFoldDB" id="A0A9P7QF41"/>